<proteinExistence type="predicted"/>
<protein>
    <submittedName>
        <fullName evidence="2">Uncharacterized protein</fullName>
    </submittedName>
</protein>
<dbReference type="EMBL" id="CAKOFQ010007173">
    <property type="protein sequence ID" value="CAH1993499.1"/>
    <property type="molecule type" value="Genomic_DNA"/>
</dbReference>
<reference evidence="2" key="1">
    <citation type="submission" date="2022-03" db="EMBL/GenBank/DDBJ databases">
        <authorList>
            <person name="Sayadi A."/>
        </authorList>
    </citation>
    <scope>NUCLEOTIDE SEQUENCE</scope>
</reference>
<keyword evidence="3" id="KW-1185">Reference proteome</keyword>
<dbReference type="Proteomes" id="UP001152888">
    <property type="component" value="Unassembled WGS sequence"/>
</dbReference>
<gene>
    <name evidence="1" type="ORF">ACAOBT_LOCUS21544</name>
    <name evidence="2" type="ORF">ACAOBT_LOCUS29133</name>
</gene>
<evidence type="ECO:0000313" key="2">
    <source>
        <dbReference type="EMBL" id="CAH2006533.1"/>
    </source>
</evidence>
<comment type="caution">
    <text evidence="2">The sequence shown here is derived from an EMBL/GenBank/DDBJ whole genome shotgun (WGS) entry which is preliminary data.</text>
</comment>
<evidence type="ECO:0000313" key="1">
    <source>
        <dbReference type="EMBL" id="CAH1993499.1"/>
    </source>
</evidence>
<dbReference type="EMBL" id="CAKOFQ010007691">
    <property type="protein sequence ID" value="CAH2006533.1"/>
    <property type="molecule type" value="Genomic_DNA"/>
</dbReference>
<accession>A0A9P0M0Z3</accession>
<evidence type="ECO:0000313" key="3">
    <source>
        <dbReference type="Proteomes" id="UP001152888"/>
    </source>
</evidence>
<dbReference type="AlphaFoldDB" id="A0A9P0M0Z3"/>
<name>A0A9P0M0Z3_ACAOB</name>
<dbReference type="OrthoDB" id="8144903at2759"/>
<organism evidence="2 3">
    <name type="scientific">Acanthoscelides obtectus</name>
    <name type="common">Bean weevil</name>
    <name type="synonym">Bruchus obtectus</name>
    <dbReference type="NCBI Taxonomy" id="200917"/>
    <lineage>
        <taxon>Eukaryota</taxon>
        <taxon>Metazoa</taxon>
        <taxon>Ecdysozoa</taxon>
        <taxon>Arthropoda</taxon>
        <taxon>Hexapoda</taxon>
        <taxon>Insecta</taxon>
        <taxon>Pterygota</taxon>
        <taxon>Neoptera</taxon>
        <taxon>Endopterygota</taxon>
        <taxon>Coleoptera</taxon>
        <taxon>Polyphaga</taxon>
        <taxon>Cucujiformia</taxon>
        <taxon>Chrysomeloidea</taxon>
        <taxon>Chrysomelidae</taxon>
        <taxon>Bruchinae</taxon>
        <taxon>Bruchini</taxon>
        <taxon>Acanthoscelides</taxon>
    </lineage>
</organism>
<sequence length="39" mass="4383">MNGMLTISHCPVLEKIRNQTTDSVVRRCLFAAIFSTILC</sequence>